<gene>
    <name evidence="4" type="ORF">TorRG33x02_261740</name>
</gene>
<dbReference type="GO" id="GO:0008270">
    <property type="term" value="F:zinc ion binding"/>
    <property type="evidence" value="ECO:0007669"/>
    <property type="project" value="UniProtKB-KW"/>
</dbReference>
<dbReference type="InterPro" id="IPR021109">
    <property type="entry name" value="Peptidase_aspartic_dom_sf"/>
</dbReference>
<dbReference type="OrthoDB" id="1166507at2759"/>
<feature type="domain" description="CCHC-type" evidence="3">
    <location>
        <begin position="182"/>
        <end position="197"/>
    </location>
</feature>
<dbReference type="Proteomes" id="UP000237000">
    <property type="component" value="Unassembled WGS sequence"/>
</dbReference>
<dbReference type="GO" id="GO:0003676">
    <property type="term" value="F:nucleic acid binding"/>
    <property type="evidence" value="ECO:0007669"/>
    <property type="project" value="InterPro"/>
</dbReference>
<evidence type="ECO:0000256" key="2">
    <source>
        <dbReference type="SAM" id="MobiDB-lite"/>
    </source>
</evidence>
<dbReference type="AlphaFoldDB" id="A0A2P5D5J0"/>
<dbReference type="InParanoid" id="A0A2P5D5J0"/>
<evidence type="ECO:0000313" key="5">
    <source>
        <dbReference type="Proteomes" id="UP000237000"/>
    </source>
</evidence>
<accession>A0A2P5D5J0</accession>
<keyword evidence="1" id="KW-0479">Metal-binding</keyword>
<dbReference type="SUPFAM" id="SSF57756">
    <property type="entry name" value="Retrovirus zinc finger-like domains"/>
    <property type="match status" value="1"/>
</dbReference>
<evidence type="ECO:0000313" key="4">
    <source>
        <dbReference type="EMBL" id="PON68573.1"/>
    </source>
</evidence>
<dbReference type="Gene3D" id="4.10.60.10">
    <property type="entry name" value="Zinc finger, CCHC-type"/>
    <property type="match status" value="1"/>
</dbReference>
<dbReference type="EMBL" id="JXTC01000294">
    <property type="protein sequence ID" value="PON68573.1"/>
    <property type="molecule type" value="Genomic_DNA"/>
</dbReference>
<comment type="caution">
    <text evidence="4">The sequence shown here is derived from an EMBL/GenBank/DDBJ whole genome shotgun (WGS) entry which is preliminary data.</text>
</comment>
<keyword evidence="5" id="KW-1185">Reference proteome</keyword>
<keyword evidence="1" id="KW-0863">Zinc-finger</keyword>
<organism evidence="4 5">
    <name type="scientific">Trema orientale</name>
    <name type="common">Charcoal tree</name>
    <name type="synonym">Celtis orientalis</name>
    <dbReference type="NCBI Taxonomy" id="63057"/>
    <lineage>
        <taxon>Eukaryota</taxon>
        <taxon>Viridiplantae</taxon>
        <taxon>Streptophyta</taxon>
        <taxon>Embryophyta</taxon>
        <taxon>Tracheophyta</taxon>
        <taxon>Spermatophyta</taxon>
        <taxon>Magnoliopsida</taxon>
        <taxon>eudicotyledons</taxon>
        <taxon>Gunneridae</taxon>
        <taxon>Pentapetalae</taxon>
        <taxon>rosids</taxon>
        <taxon>fabids</taxon>
        <taxon>Rosales</taxon>
        <taxon>Cannabaceae</taxon>
        <taxon>Trema</taxon>
    </lineage>
</organism>
<feature type="compositionally biased region" description="Low complexity" evidence="2">
    <location>
        <begin position="66"/>
        <end position="79"/>
    </location>
</feature>
<proteinExistence type="predicted"/>
<evidence type="ECO:0000259" key="3">
    <source>
        <dbReference type="PROSITE" id="PS50158"/>
    </source>
</evidence>
<dbReference type="Gene3D" id="2.40.70.10">
    <property type="entry name" value="Acid Proteases"/>
    <property type="match status" value="1"/>
</dbReference>
<feature type="region of interest" description="Disordered" evidence="2">
    <location>
        <begin position="58"/>
        <end position="82"/>
    </location>
</feature>
<name>A0A2P5D5J0_TREOI</name>
<evidence type="ECO:0000256" key="1">
    <source>
        <dbReference type="PROSITE-ProRule" id="PRU00047"/>
    </source>
</evidence>
<protein>
    <submittedName>
        <fullName evidence="4">Zinc finger, CCHC-type</fullName>
    </submittedName>
</protein>
<reference evidence="5" key="1">
    <citation type="submission" date="2016-06" db="EMBL/GenBank/DDBJ databases">
        <title>Parallel loss of symbiosis genes in relatives of nitrogen-fixing non-legume Parasponia.</title>
        <authorList>
            <person name="Van Velzen R."/>
            <person name="Holmer R."/>
            <person name="Bu F."/>
            <person name="Rutten L."/>
            <person name="Van Zeijl A."/>
            <person name="Liu W."/>
            <person name="Santuari L."/>
            <person name="Cao Q."/>
            <person name="Sharma T."/>
            <person name="Shen D."/>
            <person name="Roswanjaya Y."/>
            <person name="Wardhani T."/>
            <person name="Kalhor M.S."/>
            <person name="Jansen J."/>
            <person name="Van den Hoogen J."/>
            <person name="Gungor B."/>
            <person name="Hartog M."/>
            <person name="Hontelez J."/>
            <person name="Verver J."/>
            <person name="Yang W.-C."/>
            <person name="Schijlen E."/>
            <person name="Repin R."/>
            <person name="Schilthuizen M."/>
            <person name="Schranz E."/>
            <person name="Heidstra R."/>
            <person name="Miyata K."/>
            <person name="Fedorova E."/>
            <person name="Kohlen W."/>
            <person name="Bisseling T."/>
            <person name="Smit S."/>
            <person name="Geurts R."/>
        </authorList>
    </citation>
    <scope>NUCLEOTIDE SEQUENCE [LARGE SCALE GENOMIC DNA]</scope>
    <source>
        <strain evidence="5">cv. RG33-2</strain>
    </source>
</reference>
<dbReference type="InterPro" id="IPR036875">
    <property type="entry name" value="Znf_CCHC_sf"/>
</dbReference>
<dbReference type="InterPro" id="IPR001878">
    <property type="entry name" value="Znf_CCHC"/>
</dbReference>
<sequence>MTSRNSSTSPTKKATTDDQITNLTQLITQLANSVSTMQTNIDTNYARLSEKLEPTNKSIRKQHVNSHVTHSSSSSSSHSENVQTGILQTPFTQAPLRVVHITNIVDALDGDIETAPPTVQVRQSPRILFVDPHDLTKKIKVEAPDFDDRYDPSAFLDCFVTPLSKAQDNASSSRSLATQFECHNCHAKGHIASRCPKYTLKLKLLDEDDDANDEELVTTVPMEDPGYEYYSPEEAWKRTTIFHTSVPLNGDTYKLVIDGGSTMNVVSRAAIARFNLKPEPRPHPSIKLKLSTRI</sequence>
<dbReference type="PROSITE" id="PS50158">
    <property type="entry name" value="ZF_CCHC"/>
    <property type="match status" value="1"/>
</dbReference>
<keyword evidence="1" id="KW-0862">Zinc</keyword>